<feature type="transmembrane region" description="Helical" evidence="1">
    <location>
        <begin position="155"/>
        <end position="176"/>
    </location>
</feature>
<evidence type="ECO:0000313" key="2">
    <source>
        <dbReference type="EMBL" id="MDX8301963.1"/>
    </source>
</evidence>
<organism evidence="2">
    <name type="scientific">Agrobacterium rosae</name>
    <dbReference type="NCBI Taxonomy" id="1972867"/>
    <lineage>
        <taxon>Bacteria</taxon>
        <taxon>Pseudomonadati</taxon>
        <taxon>Pseudomonadota</taxon>
        <taxon>Alphaproteobacteria</taxon>
        <taxon>Hyphomicrobiales</taxon>
        <taxon>Rhizobiaceae</taxon>
        <taxon>Rhizobium/Agrobacterium group</taxon>
        <taxon>Agrobacterium</taxon>
    </lineage>
</organism>
<protein>
    <recommendedName>
        <fullName evidence="3">MAPEG family protein</fullName>
    </recommendedName>
</protein>
<sequence length="177" mass="19215">MTRRSAATFGAIVSTALGLVLGYAISDGVIQPVFTYGKRLLLVTACLGAAFFVGMVIEYYIRKSHPTLIAPKGSGEALTFRQSVERRFRGDRTDEEYSRAERCAMLAIILSIFALIFILGRVGAVAIATIALLLFAADSYISLKSADQHFKAKAVGTLLSGTFHGLFLGYASAIWWH</sequence>
<evidence type="ECO:0000256" key="1">
    <source>
        <dbReference type="SAM" id="Phobius"/>
    </source>
</evidence>
<name>A0AAW9FE76_9HYPH</name>
<dbReference type="AlphaFoldDB" id="A0AAW9FE76"/>
<dbReference type="EMBL" id="JAVRAF010000001">
    <property type="protein sequence ID" value="MDX8301963.1"/>
    <property type="molecule type" value="Genomic_DNA"/>
</dbReference>
<reference evidence="2" key="1">
    <citation type="journal article" date="2023" name="Phytobiomes J">
        <title>Deciphering the key players within the bacterial microbiota associated with aerial crown gall tumors on rhododendron: Insights into the gallobiome.</title>
        <authorList>
            <person name="Kuzmanovic N."/>
            <person name="Nesme J."/>
            <person name="Wolf J."/>
            <person name="Neumann-Schaal M."/>
            <person name="Petersen J."/>
            <person name="Fernandez-Gnecco G."/>
            <person name="Sproeer C."/>
            <person name="Bunk B."/>
            <person name="Overmann J."/>
            <person name="Sorensen S.J."/>
            <person name="Idczak E."/>
            <person name="Smalla K."/>
        </authorList>
    </citation>
    <scope>NUCLEOTIDE SEQUENCE</scope>
    <source>
        <strain evidence="2">Rho-11.1</strain>
    </source>
</reference>
<keyword evidence="1" id="KW-0472">Membrane</keyword>
<proteinExistence type="predicted"/>
<feature type="transmembrane region" description="Helical" evidence="1">
    <location>
        <begin position="42"/>
        <end position="61"/>
    </location>
</feature>
<gene>
    <name evidence="2" type="ORF">RMR22_06885</name>
</gene>
<evidence type="ECO:0008006" key="3">
    <source>
        <dbReference type="Google" id="ProtNLM"/>
    </source>
</evidence>
<keyword evidence="1" id="KW-0812">Transmembrane</keyword>
<comment type="caution">
    <text evidence="2">The sequence shown here is derived from an EMBL/GenBank/DDBJ whole genome shotgun (WGS) entry which is preliminary data.</text>
</comment>
<accession>A0AAW9FE76</accession>
<keyword evidence="1" id="KW-1133">Transmembrane helix</keyword>
<dbReference type="RefSeq" id="WP_146051351.1">
    <property type="nucleotide sequence ID" value="NZ_CP192781.1"/>
</dbReference>